<feature type="compositionally biased region" description="Polar residues" evidence="1">
    <location>
        <begin position="30"/>
        <end position="49"/>
    </location>
</feature>
<feature type="compositionally biased region" description="Low complexity" evidence="1">
    <location>
        <begin position="96"/>
        <end position="113"/>
    </location>
</feature>
<evidence type="ECO:0000256" key="1">
    <source>
        <dbReference type="SAM" id="MobiDB-lite"/>
    </source>
</evidence>
<evidence type="ECO:0000313" key="2">
    <source>
        <dbReference type="EMBL" id="CAB9524843.1"/>
    </source>
</evidence>
<keyword evidence="3" id="KW-1185">Reference proteome</keyword>
<feature type="compositionally biased region" description="Basic and acidic residues" evidence="1">
    <location>
        <begin position="125"/>
        <end position="137"/>
    </location>
</feature>
<evidence type="ECO:0000313" key="3">
    <source>
        <dbReference type="Proteomes" id="UP001153069"/>
    </source>
</evidence>
<proteinExistence type="predicted"/>
<protein>
    <submittedName>
        <fullName evidence="2">Uncharacterized protein</fullName>
    </submittedName>
</protein>
<comment type="caution">
    <text evidence="2">The sequence shown here is derived from an EMBL/GenBank/DDBJ whole genome shotgun (WGS) entry which is preliminary data.</text>
</comment>
<gene>
    <name evidence="2" type="ORF">SEMRO_1594_G284620.1</name>
</gene>
<name>A0A9N8HRM7_9STRA</name>
<dbReference type="EMBL" id="CAICTM010001592">
    <property type="protein sequence ID" value="CAB9524843.1"/>
    <property type="molecule type" value="Genomic_DNA"/>
</dbReference>
<organism evidence="2 3">
    <name type="scientific">Seminavis robusta</name>
    <dbReference type="NCBI Taxonomy" id="568900"/>
    <lineage>
        <taxon>Eukaryota</taxon>
        <taxon>Sar</taxon>
        <taxon>Stramenopiles</taxon>
        <taxon>Ochrophyta</taxon>
        <taxon>Bacillariophyta</taxon>
        <taxon>Bacillariophyceae</taxon>
        <taxon>Bacillariophycidae</taxon>
        <taxon>Naviculales</taxon>
        <taxon>Naviculaceae</taxon>
        <taxon>Seminavis</taxon>
    </lineage>
</organism>
<sequence length="227" mass="24296">MNNSFQVPPRDANGFLDRKPVLASSSSSSTGYYPSNAPQAPATTRSHGQSCVSALKMAYDMASKSSSSSSSHPTAKHPIMPLVGGSVTVIGSASSSITSSFGGSSSQPVSGGSSLAGESLIRGLNSEHESNKRRPNTEDEWEKSFVGSSSELPLERPRSQQMDALIDEYGRSMPSASSLLHILLQNQDRDEIFGEEEEDEDGDLDMLFESTSSFGDDLPTYLLMEED</sequence>
<dbReference type="AlphaFoldDB" id="A0A9N8HRM7"/>
<feature type="region of interest" description="Disordered" evidence="1">
    <location>
        <begin position="96"/>
        <end position="158"/>
    </location>
</feature>
<accession>A0A9N8HRM7</accession>
<feature type="region of interest" description="Disordered" evidence="1">
    <location>
        <begin position="1"/>
        <end position="49"/>
    </location>
</feature>
<dbReference type="Proteomes" id="UP001153069">
    <property type="component" value="Unassembled WGS sequence"/>
</dbReference>
<reference evidence="2" key="1">
    <citation type="submission" date="2020-06" db="EMBL/GenBank/DDBJ databases">
        <authorList>
            <consortium name="Plant Systems Biology data submission"/>
        </authorList>
    </citation>
    <scope>NUCLEOTIDE SEQUENCE</scope>
    <source>
        <strain evidence="2">D6</strain>
    </source>
</reference>